<feature type="transmembrane region" description="Helical" evidence="8">
    <location>
        <begin position="43"/>
        <end position="63"/>
    </location>
</feature>
<evidence type="ECO:0000256" key="2">
    <source>
        <dbReference type="ARBA" id="ARBA00022723"/>
    </source>
</evidence>
<dbReference type="GeneID" id="106181764"/>
<evidence type="ECO:0000256" key="3">
    <source>
        <dbReference type="ARBA" id="ARBA00022801"/>
    </source>
</evidence>
<evidence type="ECO:0000256" key="1">
    <source>
        <dbReference type="ARBA" id="ARBA00022670"/>
    </source>
</evidence>
<dbReference type="PROSITE" id="PS50060">
    <property type="entry name" value="MAM_2"/>
    <property type="match status" value="1"/>
</dbReference>
<dbReference type="GO" id="GO:0016020">
    <property type="term" value="C:membrane"/>
    <property type="evidence" value="ECO:0007669"/>
    <property type="project" value="InterPro"/>
</dbReference>
<evidence type="ECO:0000313" key="11">
    <source>
        <dbReference type="Proteomes" id="UP000085678"/>
    </source>
</evidence>
<dbReference type="GO" id="GO:0008270">
    <property type="term" value="F:zinc ion binding"/>
    <property type="evidence" value="ECO:0007669"/>
    <property type="project" value="UniProtKB-UniRule"/>
</dbReference>
<dbReference type="GO" id="GO:0004222">
    <property type="term" value="F:metalloendopeptidase activity"/>
    <property type="evidence" value="ECO:0007669"/>
    <property type="project" value="UniProtKB-UniRule"/>
</dbReference>
<dbReference type="SMART" id="SM00235">
    <property type="entry name" value="ZnMc"/>
    <property type="match status" value="1"/>
</dbReference>
<dbReference type="PANTHER" id="PTHR10127:SF780">
    <property type="entry name" value="METALLOENDOPEPTIDASE"/>
    <property type="match status" value="1"/>
</dbReference>
<dbReference type="CDD" id="cd06263">
    <property type="entry name" value="MAM"/>
    <property type="match status" value="1"/>
</dbReference>
<dbReference type="InterPro" id="IPR000998">
    <property type="entry name" value="MAM_dom"/>
</dbReference>
<protein>
    <recommendedName>
        <fullName evidence="7">Metalloendopeptidase</fullName>
        <ecNumber evidence="7">3.4.24.-</ecNumber>
    </recommendedName>
</protein>
<dbReference type="SMART" id="SM00137">
    <property type="entry name" value="MAM"/>
    <property type="match status" value="1"/>
</dbReference>
<proteinExistence type="predicted"/>
<name>A0A1S3KGD5_LINAN</name>
<evidence type="ECO:0000256" key="6">
    <source>
        <dbReference type="PROSITE-ProRule" id="PRU01211"/>
    </source>
</evidence>
<keyword evidence="5 6" id="KW-0482">Metalloprotease</keyword>
<dbReference type="AlphaFoldDB" id="A0A1S3KGD5"/>
<keyword evidence="8" id="KW-0812">Transmembrane</keyword>
<dbReference type="Pfam" id="PF00629">
    <property type="entry name" value="MAM"/>
    <property type="match status" value="1"/>
</dbReference>
<dbReference type="InterPro" id="IPR024079">
    <property type="entry name" value="MetalloPept_cat_dom_sf"/>
</dbReference>
<feature type="domain" description="Peptidase M12A" evidence="10">
    <location>
        <begin position="113"/>
        <end position="245"/>
    </location>
</feature>
<dbReference type="PRINTS" id="PR00480">
    <property type="entry name" value="ASTACIN"/>
</dbReference>
<keyword evidence="2 6" id="KW-0479">Metal-binding</keyword>
<sequence length="437" mass="48425">MPNNPFEQTITKIMLICQDLLSQSFIMWSWWSVQATSKMKAFLMVLVFSMASHAVAVPILQVAEAFADDRPEYEISPEEAGGKFEGDMDIEADIFTHEMAQRSSALRHQQLVHCYSGVGRNSRGGSQALSLHSGCMDKGIIMHELLHALGFYHEQSRADRDDYVTIHWDNIRFGKSSNFDKYELGYIQHLTNYDYGSIMHYGRYGFAADRTKPTITPKRDGATIGQRVALSTSDISEIRQLYNCGESDSTNTAATSKPVTQKPVTQQPGTYLSFCNFDSGSLCGWTQDSSDDMDWTLKSGATSSANTGPSSGYGGSGKYMYVEASGKWAGAVARLLSPRISHPGGSQQYCVTVSYHMYGNTMGNLMIGTKLGSSLKTMYTLKGEKGNSWIDMCLTVTISYSGSSLQFFLAGQRGYDYRSDIAIDNVKISRDRCLQQQ</sequence>
<dbReference type="GO" id="GO:0006508">
    <property type="term" value="P:proteolysis"/>
    <property type="evidence" value="ECO:0007669"/>
    <property type="project" value="UniProtKB-KW"/>
</dbReference>
<dbReference type="CDD" id="cd04280">
    <property type="entry name" value="ZnMc_astacin_like"/>
    <property type="match status" value="1"/>
</dbReference>
<dbReference type="InterPro" id="IPR013320">
    <property type="entry name" value="ConA-like_dom_sf"/>
</dbReference>
<feature type="active site" evidence="6">
    <location>
        <position position="144"/>
    </location>
</feature>
<keyword evidence="3 6" id="KW-0378">Hydrolase</keyword>
<dbReference type="InterPro" id="IPR001506">
    <property type="entry name" value="Peptidase_M12A"/>
</dbReference>
<keyword evidence="8" id="KW-1133">Transmembrane helix</keyword>
<organism evidence="11 12">
    <name type="scientific">Lingula anatina</name>
    <name type="common">Brachiopod</name>
    <name type="synonym">Lingula unguis</name>
    <dbReference type="NCBI Taxonomy" id="7574"/>
    <lineage>
        <taxon>Eukaryota</taxon>
        <taxon>Metazoa</taxon>
        <taxon>Spiralia</taxon>
        <taxon>Lophotrochozoa</taxon>
        <taxon>Brachiopoda</taxon>
        <taxon>Linguliformea</taxon>
        <taxon>Lingulata</taxon>
        <taxon>Lingulida</taxon>
        <taxon>Linguloidea</taxon>
        <taxon>Lingulidae</taxon>
        <taxon>Lingula</taxon>
    </lineage>
</organism>
<feature type="domain" description="MAM" evidence="9">
    <location>
        <begin position="273"/>
        <end position="435"/>
    </location>
</feature>
<evidence type="ECO:0000256" key="5">
    <source>
        <dbReference type="ARBA" id="ARBA00023049"/>
    </source>
</evidence>
<evidence type="ECO:0000256" key="4">
    <source>
        <dbReference type="ARBA" id="ARBA00022833"/>
    </source>
</evidence>
<dbReference type="OrthoDB" id="291007at2759"/>
<gene>
    <name evidence="12" type="primary">LOC106181764</name>
</gene>
<feature type="binding site" evidence="6">
    <location>
        <position position="153"/>
    </location>
    <ligand>
        <name>Zn(2+)</name>
        <dbReference type="ChEBI" id="CHEBI:29105"/>
        <note>catalytic</note>
    </ligand>
</feature>
<accession>A0A1S3KGD5</accession>
<evidence type="ECO:0000313" key="12">
    <source>
        <dbReference type="RefSeq" id="XP_013421698.1"/>
    </source>
</evidence>
<keyword evidence="8" id="KW-0472">Membrane</keyword>
<comment type="cofactor">
    <cofactor evidence="6 7">
        <name>Zn(2+)</name>
        <dbReference type="ChEBI" id="CHEBI:29105"/>
    </cofactor>
    <text evidence="6 7">Binds 1 zinc ion per subunit.</text>
</comment>
<keyword evidence="4 6" id="KW-0862">Zinc</keyword>
<dbReference type="PANTHER" id="PTHR10127">
    <property type="entry name" value="DISCOIDIN, CUB, EGF, LAMININ , AND ZINC METALLOPROTEASE DOMAIN CONTAINING"/>
    <property type="match status" value="1"/>
</dbReference>
<keyword evidence="11" id="KW-1185">Reference proteome</keyword>
<dbReference type="Pfam" id="PF01400">
    <property type="entry name" value="Astacin"/>
    <property type="match status" value="1"/>
</dbReference>
<evidence type="ECO:0000256" key="7">
    <source>
        <dbReference type="RuleBase" id="RU361183"/>
    </source>
</evidence>
<dbReference type="KEGG" id="lak:106181764"/>
<dbReference type="InterPro" id="IPR006026">
    <property type="entry name" value="Peptidase_Metallo"/>
</dbReference>
<dbReference type="Gene3D" id="3.40.390.10">
    <property type="entry name" value="Collagenase (Catalytic Domain)"/>
    <property type="match status" value="1"/>
</dbReference>
<dbReference type="InParanoid" id="A0A1S3KGD5"/>
<evidence type="ECO:0000259" key="9">
    <source>
        <dbReference type="PROSITE" id="PS50060"/>
    </source>
</evidence>
<dbReference type="InterPro" id="IPR034035">
    <property type="entry name" value="Astacin-like_dom"/>
</dbReference>
<reference evidence="12" key="1">
    <citation type="submission" date="2025-08" db="UniProtKB">
        <authorList>
            <consortium name="RefSeq"/>
        </authorList>
    </citation>
    <scope>IDENTIFICATION</scope>
    <source>
        <tissue evidence="12">Gonads</tissue>
    </source>
</reference>
<dbReference type="PROSITE" id="PS51864">
    <property type="entry name" value="ASTACIN"/>
    <property type="match status" value="1"/>
</dbReference>
<keyword evidence="1 6" id="KW-0645">Protease</keyword>
<feature type="binding site" evidence="6">
    <location>
        <position position="143"/>
    </location>
    <ligand>
        <name>Zn(2+)</name>
        <dbReference type="ChEBI" id="CHEBI:29105"/>
        <note>catalytic</note>
    </ligand>
</feature>
<feature type="binding site" evidence="6">
    <location>
        <position position="147"/>
    </location>
    <ligand>
        <name>Zn(2+)</name>
        <dbReference type="ChEBI" id="CHEBI:29105"/>
        <note>catalytic</note>
    </ligand>
</feature>
<comment type="caution">
    <text evidence="6">Lacks conserved residue(s) required for the propagation of feature annotation.</text>
</comment>
<dbReference type="RefSeq" id="XP_013421698.1">
    <property type="nucleotide sequence ID" value="XM_013566244.1"/>
</dbReference>
<dbReference type="Gene3D" id="2.60.120.200">
    <property type="match status" value="1"/>
</dbReference>
<evidence type="ECO:0000259" key="10">
    <source>
        <dbReference type="PROSITE" id="PS51864"/>
    </source>
</evidence>
<dbReference type="SUPFAM" id="SSF55486">
    <property type="entry name" value="Metalloproteases ('zincins'), catalytic domain"/>
    <property type="match status" value="1"/>
</dbReference>
<dbReference type="SUPFAM" id="SSF49899">
    <property type="entry name" value="Concanavalin A-like lectins/glucanases"/>
    <property type="match status" value="1"/>
</dbReference>
<evidence type="ECO:0000256" key="8">
    <source>
        <dbReference type="SAM" id="Phobius"/>
    </source>
</evidence>
<dbReference type="Proteomes" id="UP000085678">
    <property type="component" value="Unplaced"/>
</dbReference>
<dbReference type="EC" id="3.4.24.-" evidence="7"/>